<comment type="caution">
    <text evidence="1">The sequence shown here is derived from an EMBL/GenBank/DDBJ whole genome shotgun (WGS) entry which is preliminary data.</text>
</comment>
<keyword evidence="2" id="KW-1185">Reference proteome</keyword>
<proteinExistence type="predicted"/>
<organism evidence="1 2">
    <name type="scientific">Mucuna pruriens</name>
    <name type="common">Velvet bean</name>
    <name type="synonym">Dolichos pruriens</name>
    <dbReference type="NCBI Taxonomy" id="157652"/>
    <lineage>
        <taxon>Eukaryota</taxon>
        <taxon>Viridiplantae</taxon>
        <taxon>Streptophyta</taxon>
        <taxon>Embryophyta</taxon>
        <taxon>Tracheophyta</taxon>
        <taxon>Spermatophyta</taxon>
        <taxon>Magnoliopsida</taxon>
        <taxon>eudicotyledons</taxon>
        <taxon>Gunneridae</taxon>
        <taxon>Pentapetalae</taxon>
        <taxon>rosids</taxon>
        <taxon>fabids</taxon>
        <taxon>Fabales</taxon>
        <taxon>Fabaceae</taxon>
        <taxon>Papilionoideae</taxon>
        <taxon>50 kb inversion clade</taxon>
        <taxon>NPAAA clade</taxon>
        <taxon>indigoferoid/millettioid clade</taxon>
        <taxon>Phaseoleae</taxon>
        <taxon>Mucuna</taxon>
    </lineage>
</organism>
<gene>
    <name evidence="1" type="ORF">CR513_12248</name>
</gene>
<reference evidence="1" key="1">
    <citation type="submission" date="2018-05" db="EMBL/GenBank/DDBJ databases">
        <title>Draft genome of Mucuna pruriens seed.</title>
        <authorList>
            <person name="Nnadi N.E."/>
            <person name="Vos R."/>
            <person name="Hasami M.H."/>
            <person name="Devisetty U.K."/>
            <person name="Aguiy J.C."/>
        </authorList>
    </citation>
    <scope>NUCLEOTIDE SEQUENCE [LARGE SCALE GENOMIC DNA]</scope>
    <source>
        <strain evidence="1">JCA_2017</strain>
    </source>
</reference>
<sequence>MEVETGCVSNFHITFHERNLESKPLPFVDPVATMRMGIESKCGAKSLLSIQVKLLDLLPLRQFSSMLKGPWRCTSEGKYGKILDLIEL</sequence>
<dbReference type="AlphaFoldDB" id="A0A371HMQ8"/>
<feature type="non-terminal residue" evidence="1">
    <location>
        <position position="1"/>
    </location>
</feature>
<name>A0A371HMQ8_MUCPR</name>
<dbReference type="Proteomes" id="UP000257109">
    <property type="component" value="Unassembled WGS sequence"/>
</dbReference>
<evidence type="ECO:0000313" key="2">
    <source>
        <dbReference type="Proteomes" id="UP000257109"/>
    </source>
</evidence>
<protein>
    <submittedName>
        <fullName evidence="1">Uncharacterized protein</fullName>
    </submittedName>
</protein>
<evidence type="ECO:0000313" key="1">
    <source>
        <dbReference type="EMBL" id="RDY04081.1"/>
    </source>
</evidence>
<dbReference type="EMBL" id="QJKJ01002155">
    <property type="protein sequence ID" value="RDY04081.1"/>
    <property type="molecule type" value="Genomic_DNA"/>
</dbReference>
<accession>A0A371HMQ8</accession>